<keyword evidence="2" id="KW-0217">Developmental protein</keyword>
<organism evidence="7">
    <name type="scientific">Solanum chilense</name>
    <name type="common">Tomato</name>
    <name type="synonym">Lycopersicon chilense</name>
    <dbReference type="NCBI Taxonomy" id="4083"/>
    <lineage>
        <taxon>Eukaryota</taxon>
        <taxon>Viridiplantae</taxon>
        <taxon>Streptophyta</taxon>
        <taxon>Embryophyta</taxon>
        <taxon>Tracheophyta</taxon>
        <taxon>Spermatophyta</taxon>
        <taxon>Magnoliopsida</taxon>
        <taxon>eudicotyledons</taxon>
        <taxon>Gunneridae</taxon>
        <taxon>Pentapetalae</taxon>
        <taxon>asterids</taxon>
        <taxon>lamiids</taxon>
        <taxon>Solanales</taxon>
        <taxon>Solanaceae</taxon>
        <taxon>Solanoideae</taxon>
        <taxon>Solaneae</taxon>
        <taxon>Solanum</taxon>
        <taxon>Solanum subgen. Lycopersicon</taxon>
    </lineage>
</organism>
<accession>A0A6N2BNL3</accession>
<keyword evidence="4" id="KW-0379">Hydroxylation</keyword>
<feature type="compositionally biased region" description="Basic and acidic residues" evidence="5">
    <location>
        <begin position="70"/>
        <end position="80"/>
    </location>
</feature>
<evidence type="ECO:0000256" key="3">
    <source>
        <dbReference type="ARBA" id="ARBA00022782"/>
    </source>
</evidence>
<feature type="signal peptide" evidence="6">
    <location>
        <begin position="1"/>
        <end position="20"/>
    </location>
</feature>
<proteinExistence type="inferred from homology"/>
<dbReference type="GO" id="GO:0030154">
    <property type="term" value="P:cell differentiation"/>
    <property type="evidence" value="ECO:0007669"/>
    <property type="project" value="UniProtKB-KW"/>
</dbReference>
<evidence type="ECO:0000256" key="4">
    <source>
        <dbReference type="ARBA" id="ARBA00023278"/>
    </source>
</evidence>
<keyword evidence="3" id="KW-0221">Differentiation</keyword>
<dbReference type="AlphaFoldDB" id="A0A6N2BNL3"/>
<evidence type="ECO:0000256" key="2">
    <source>
        <dbReference type="ARBA" id="ARBA00022473"/>
    </source>
</evidence>
<comment type="caution">
    <text evidence="7">The sequence shown here is derived from an EMBL/GenBank/DDBJ whole genome shotgun (WGS) entry which is preliminary data.</text>
</comment>
<evidence type="ECO:0000256" key="1">
    <source>
        <dbReference type="ARBA" id="ARBA00005416"/>
    </source>
</evidence>
<dbReference type="EMBL" id="RXGB01002019">
    <property type="protein sequence ID" value="TMW96666.1"/>
    <property type="molecule type" value="Genomic_DNA"/>
</dbReference>
<evidence type="ECO:0000256" key="6">
    <source>
        <dbReference type="SAM" id="SignalP"/>
    </source>
</evidence>
<evidence type="ECO:0000256" key="5">
    <source>
        <dbReference type="SAM" id="MobiDB-lite"/>
    </source>
</evidence>
<dbReference type="InterPro" id="IPR039618">
    <property type="entry name" value="CLE9-13"/>
</dbReference>
<reference evidence="7" key="1">
    <citation type="submission" date="2019-05" db="EMBL/GenBank/DDBJ databases">
        <title>The de novo reference genome and transcriptome assemblies of the wild tomato species Solanum chilense.</title>
        <authorList>
            <person name="Stam R."/>
            <person name="Nosenko T."/>
            <person name="Hoerger A.C."/>
            <person name="Stephan W."/>
            <person name="Seidel M.A."/>
            <person name="Kuhn J.M.M."/>
            <person name="Haberer G."/>
            <person name="Tellier A."/>
        </authorList>
    </citation>
    <scope>NUCLEOTIDE SEQUENCE</scope>
    <source>
        <tissue evidence="7">Mature leaves</tissue>
    </source>
</reference>
<evidence type="ECO:0000313" key="7">
    <source>
        <dbReference type="EMBL" id="TMW96666.1"/>
    </source>
</evidence>
<feature type="chain" id="PRO_5026912250" evidence="6">
    <location>
        <begin position="21"/>
        <end position="90"/>
    </location>
</feature>
<sequence>MARKCIVLAYLIFLSFSAMASIPNSTKKYDQEDHLHSPSVICYQFQRIRHCPPFPPQLSSPLSSSSLDEIDPRFGAEKRSIPSGPNPLHN</sequence>
<keyword evidence="6" id="KW-0732">Signal</keyword>
<protein>
    <submittedName>
        <fullName evidence="7">Uncharacterized protein</fullName>
    </submittedName>
</protein>
<gene>
    <name evidence="7" type="ORF">EJD97_007005</name>
</gene>
<comment type="similarity">
    <text evidence="1">Belongs to the CLV3/ESR signal peptide family.</text>
</comment>
<dbReference type="PANTHER" id="PTHR34359:SF5">
    <property type="entry name" value="CLAVATA3_ESR (CLE)-RELATED PROTEIN 9"/>
    <property type="match status" value="1"/>
</dbReference>
<feature type="region of interest" description="Disordered" evidence="5">
    <location>
        <begin position="54"/>
        <end position="90"/>
    </location>
</feature>
<dbReference type="PANTHER" id="PTHR34359">
    <property type="entry name" value="CLAVATA3/ESR (CLE)-RELATED PROTEIN 10"/>
    <property type="match status" value="1"/>
</dbReference>
<name>A0A6N2BNL3_SOLCI</name>